<dbReference type="Proteomes" id="UP000252586">
    <property type="component" value="Unassembled WGS sequence"/>
</dbReference>
<evidence type="ECO:0000313" key="2">
    <source>
        <dbReference type="Proteomes" id="UP000252586"/>
    </source>
</evidence>
<evidence type="ECO:0000313" key="1">
    <source>
        <dbReference type="EMBL" id="RBO87023.1"/>
    </source>
</evidence>
<sequence>MLPRLEARAGTAYGAARLRDPEVVAALAAAKDDNPAPSIEGYTALSAALNRIENRLTQIAWIAAKSDPSTAPVAPGPEYPHLVLREQNRRADMRDLELQLIPEGG</sequence>
<dbReference type="STRING" id="1210090.GCA_001613185_01340"/>
<gene>
    <name evidence="1" type="ORF">DFR74_112200</name>
</gene>
<accession>A0A366DAH2</accession>
<organism evidence="1 2">
    <name type="scientific">Nocardia puris</name>
    <dbReference type="NCBI Taxonomy" id="208602"/>
    <lineage>
        <taxon>Bacteria</taxon>
        <taxon>Bacillati</taxon>
        <taxon>Actinomycetota</taxon>
        <taxon>Actinomycetes</taxon>
        <taxon>Mycobacteriales</taxon>
        <taxon>Nocardiaceae</taxon>
        <taxon>Nocardia</taxon>
    </lineage>
</organism>
<reference evidence="1 2" key="1">
    <citation type="submission" date="2018-06" db="EMBL/GenBank/DDBJ databases">
        <title>Genomic Encyclopedia of Type Strains, Phase IV (KMG-IV): sequencing the most valuable type-strain genomes for metagenomic binning, comparative biology and taxonomic classification.</title>
        <authorList>
            <person name="Goeker M."/>
        </authorList>
    </citation>
    <scope>NUCLEOTIDE SEQUENCE [LARGE SCALE GENOMIC DNA]</scope>
    <source>
        <strain evidence="1 2">DSM 44599</strain>
    </source>
</reference>
<name>A0A366DAH2_9NOCA</name>
<protein>
    <submittedName>
        <fullName evidence="1">Uncharacterized protein</fullName>
    </submittedName>
</protein>
<dbReference type="AlphaFoldDB" id="A0A366DAH2"/>
<comment type="caution">
    <text evidence="1">The sequence shown here is derived from an EMBL/GenBank/DDBJ whole genome shotgun (WGS) entry which is preliminary data.</text>
</comment>
<dbReference type="RefSeq" id="WP_067504961.1">
    <property type="nucleotide sequence ID" value="NZ_QNRE01000012.1"/>
</dbReference>
<dbReference type="EMBL" id="QNRE01000012">
    <property type="protein sequence ID" value="RBO87023.1"/>
    <property type="molecule type" value="Genomic_DNA"/>
</dbReference>
<keyword evidence="2" id="KW-1185">Reference proteome</keyword>
<proteinExistence type="predicted"/>